<evidence type="ECO:0000313" key="2">
    <source>
        <dbReference type="Proteomes" id="UP000805193"/>
    </source>
</evidence>
<keyword evidence="2" id="KW-1185">Reference proteome</keyword>
<sequence>MANDKVEWVEIIEPRTKEHMYANLTTGECVWDPPSGVRIKLTDDNQWWELFDQNTSRFYYYNASSQLTVWHRPKNCDIIPLAKLQTLKQSTELEEGGGEDGGGGGGVCSMGCPVPPVRKESVGTQTRVREEVSPRPRPATCTVSTQTSPGISPRHHRKSCRHSPEASAKELSTSREGGQPQQQLPLHHYILEQAKLLGYRLDLLEDGSSNSPSEESDEDWDARPQDDEEDFADDEAMSHQDSSSSQENLAPPHGDADEEEDTYCSPAQHGRYSAESDNGSWASQSPPGSPLPHQACTQHASLRRIGHGHRGDPLGSALEKSQSFQVPGAPRDSKDASSSLRPLSGDRKPPSESDIVQYAQDNLNRHKRGIFRKKFSLRDMLSWSKDPIHKPMIMTTDKSLKQDACQLFKLIQAYMGDRKWKTAPGQVALDIATRGWSKQALRDELYIQICRQTTDNPRQESLLLGWELMAICLGLFPPSATFRPYLESYVQRHREEPPVEAYAAACSQRLERGAQSGAKRGLRRPTLEEVDQSRAHIFRPSMFGNTLEEVMALQRERFPRRCLPWVQTTLSEAVLRLQGAQTEGIFRVPGDIDEVNALKLRLDQWQGVDTLVDPHVPASLLKLWYRELHEPLIPSAFYQECVDCCGEPQTALALVRRLPDLHRRVLAYLVRFLQVFAAPENALLTKMDANNLAMVMAPNCLRCTSDDPRVIFDNTRKEMAFVRTLIQTLDTSFMEGVL</sequence>
<comment type="caution">
    <text evidence="1">The sequence shown here is derived from an EMBL/GenBank/DDBJ whole genome shotgun (WGS) entry which is preliminary data.</text>
</comment>
<proteinExistence type="predicted"/>
<accession>A0AC60NZT9</accession>
<organism evidence="1 2">
    <name type="scientific">Ixodes persulcatus</name>
    <name type="common">Taiga tick</name>
    <dbReference type="NCBI Taxonomy" id="34615"/>
    <lineage>
        <taxon>Eukaryota</taxon>
        <taxon>Metazoa</taxon>
        <taxon>Ecdysozoa</taxon>
        <taxon>Arthropoda</taxon>
        <taxon>Chelicerata</taxon>
        <taxon>Arachnida</taxon>
        <taxon>Acari</taxon>
        <taxon>Parasitiformes</taxon>
        <taxon>Ixodida</taxon>
        <taxon>Ixodoidea</taxon>
        <taxon>Ixodidae</taxon>
        <taxon>Ixodinae</taxon>
        <taxon>Ixodes</taxon>
    </lineage>
</organism>
<name>A0AC60NZT9_IXOPE</name>
<reference evidence="1 2" key="1">
    <citation type="journal article" date="2020" name="Cell">
        <title>Large-Scale Comparative Analyses of Tick Genomes Elucidate Their Genetic Diversity and Vector Capacities.</title>
        <authorList>
            <consortium name="Tick Genome and Microbiome Consortium (TIGMIC)"/>
            <person name="Jia N."/>
            <person name="Wang J."/>
            <person name="Shi W."/>
            <person name="Du L."/>
            <person name="Sun Y."/>
            <person name="Zhan W."/>
            <person name="Jiang J.F."/>
            <person name="Wang Q."/>
            <person name="Zhang B."/>
            <person name="Ji P."/>
            <person name="Bell-Sakyi L."/>
            <person name="Cui X.M."/>
            <person name="Yuan T.T."/>
            <person name="Jiang B.G."/>
            <person name="Yang W.F."/>
            <person name="Lam T.T."/>
            <person name="Chang Q.C."/>
            <person name="Ding S.J."/>
            <person name="Wang X.J."/>
            <person name="Zhu J.G."/>
            <person name="Ruan X.D."/>
            <person name="Zhao L."/>
            <person name="Wei J.T."/>
            <person name="Ye R.Z."/>
            <person name="Que T.C."/>
            <person name="Du C.H."/>
            <person name="Zhou Y.H."/>
            <person name="Cheng J.X."/>
            <person name="Dai P.F."/>
            <person name="Guo W.B."/>
            <person name="Han X.H."/>
            <person name="Huang E.J."/>
            <person name="Li L.F."/>
            <person name="Wei W."/>
            <person name="Gao Y.C."/>
            <person name="Liu J.Z."/>
            <person name="Shao H.Z."/>
            <person name="Wang X."/>
            <person name="Wang C.C."/>
            <person name="Yang T.C."/>
            <person name="Huo Q.B."/>
            <person name="Li W."/>
            <person name="Chen H.Y."/>
            <person name="Chen S.E."/>
            <person name="Zhou L.G."/>
            <person name="Ni X.B."/>
            <person name="Tian J.H."/>
            <person name="Sheng Y."/>
            <person name="Liu T."/>
            <person name="Pan Y.S."/>
            <person name="Xia L.Y."/>
            <person name="Li J."/>
            <person name="Zhao F."/>
            <person name="Cao W.C."/>
        </authorList>
    </citation>
    <scope>NUCLEOTIDE SEQUENCE [LARGE SCALE GENOMIC DNA]</scope>
    <source>
        <strain evidence="1">Iper-2018</strain>
    </source>
</reference>
<evidence type="ECO:0000313" key="1">
    <source>
        <dbReference type="EMBL" id="KAG0412565.1"/>
    </source>
</evidence>
<dbReference type="EMBL" id="JABSTQ010011337">
    <property type="protein sequence ID" value="KAG0412565.1"/>
    <property type="molecule type" value="Genomic_DNA"/>
</dbReference>
<gene>
    <name evidence="1" type="ORF">HPB47_010287</name>
</gene>
<protein>
    <submittedName>
        <fullName evidence="1">Uncharacterized protein</fullName>
    </submittedName>
</protein>
<dbReference type="Proteomes" id="UP000805193">
    <property type="component" value="Unassembled WGS sequence"/>
</dbReference>